<reference evidence="1 2" key="1">
    <citation type="submission" date="2020-10" db="EMBL/GenBank/DDBJ databases">
        <title>Streptomyces chromofuscus complate genome analysis.</title>
        <authorList>
            <person name="Anwar N."/>
        </authorList>
    </citation>
    <scope>NUCLEOTIDE SEQUENCE [LARGE SCALE GENOMIC DNA]</scope>
    <source>
        <strain evidence="1 2">DSM 40273</strain>
    </source>
</reference>
<dbReference type="KEGG" id="schf:IPT68_02245"/>
<name>A0A7M2TA78_STRCW</name>
<keyword evidence="2" id="KW-1185">Reference proteome</keyword>
<evidence type="ECO:0000313" key="2">
    <source>
        <dbReference type="Proteomes" id="UP000594008"/>
    </source>
</evidence>
<sequence length="83" mass="8625">MWGRALQLALDSDMTDVLLGPGDVGAECRALGAIAATFGVSLPRFALDHGGLPTLSTRPWIAMPGPGESCATLTGVRYRSGPR</sequence>
<evidence type="ECO:0000313" key="1">
    <source>
        <dbReference type="EMBL" id="QOV44855.1"/>
    </source>
</evidence>
<dbReference type="Proteomes" id="UP000594008">
    <property type="component" value="Chromosome"/>
</dbReference>
<accession>A0A7M2TA78</accession>
<dbReference type="AlphaFoldDB" id="A0A7M2TA78"/>
<dbReference type="EMBL" id="CP063374">
    <property type="protein sequence ID" value="QOV44855.1"/>
    <property type="molecule type" value="Genomic_DNA"/>
</dbReference>
<proteinExistence type="predicted"/>
<dbReference type="RefSeq" id="WP_189701257.1">
    <property type="nucleotide sequence ID" value="NZ_BMTA01000025.1"/>
</dbReference>
<gene>
    <name evidence="1" type="ORF">IPT68_02245</name>
</gene>
<protein>
    <submittedName>
        <fullName evidence="1">Uncharacterized protein</fullName>
    </submittedName>
</protein>
<organism evidence="1 2">
    <name type="scientific">Streptomyces chromofuscus</name>
    <dbReference type="NCBI Taxonomy" id="42881"/>
    <lineage>
        <taxon>Bacteria</taxon>
        <taxon>Bacillati</taxon>
        <taxon>Actinomycetota</taxon>
        <taxon>Actinomycetes</taxon>
        <taxon>Kitasatosporales</taxon>
        <taxon>Streptomycetaceae</taxon>
        <taxon>Streptomyces</taxon>
    </lineage>
</organism>